<comment type="caution">
    <text evidence="4">The sequence shown here is derived from an EMBL/GenBank/DDBJ whole genome shotgun (WGS) entry which is preliminary data.</text>
</comment>
<accession>A0A329RNH1</accession>
<dbReference type="Pfam" id="PF07727">
    <property type="entry name" value="RVT_2"/>
    <property type="match status" value="1"/>
</dbReference>
<reference evidence="4 5" key="1">
    <citation type="submission" date="2018-01" db="EMBL/GenBank/DDBJ databases">
        <title>Draft genome of the strawberry crown rot pathogen Phytophthora cactorum.</title>
        <authorList>
            <person name="Armitage A.D."/>
            <person name="Lysoe E."/>
            <person name="Nellist C.F."/>
            <person name="Harrison R.J."/>
            <person name="Brurberg M.B."/>
        </authorList>
    </citation>
    <scope>NUCLEOTIDE SEQUENCE [LARGE SCALE GENOMIC DNA]</scope>
    <source>
        <strain evidence="4 5">10300</strain>
    </source>
</reference>
<proteinExistence type="predicted"/>
<evidence type="ECO:0000313" key="4">
    <source>
        <dbReference type="EMBL" id="RAW25226.1"/>
    </source>
</evidence>
<dbReference type="InterPro" id="IPR057670">
    <property type="entry name" value="SH3_retrovirus"/>
</dbReference>
<evidence type="ECO:0000256" key="1">
    <source>
        <dbReference type="SAM" id="MobiDB-lite"/>
    </source>
</evidence>
<sequence>MVKTVGQRCVVLIPPEERSTAYKFQPKGRSGVFIGSDPQRKGYFVYVSGQGNRVIHSRSVVFLEPPSSKAAANDLESQENPMQVITNESEDDKIDESDESDNHLKLTKPEREPSYSRYSAQFNRSSSNTSQAAALNGTDALTQVRRSEQVANRSRGLVLSAAHVTLREVIREPLNLSEARASKEWLRWEKEIREEIEALRENDTFEVVESPPGAHVIGSTAVFRVKVGENGEVERLKACICAQGFTQEFLKDYFETYAPIAKLNSIRVFLALATQKGCAYARAMSPRRTSRQGSLNSSTSAALRIRAGQSFTCMATLYGPKQAGRERNVELNKFLIVFGLKPTREDPCVYIHPSDELMYSSTLMTFL</sequence>
<keyword evidence="5" id="KW-1185">Reference proteome</keyword>
<name>A0A329RNH1_9STRA</name>
<feature type="domain" description="Reverse transcriptase Ty1/copia-type" evidence="2">
    <location>
        <begin position="202"/>
        <end position="277"/>
    </location>
</feature>
<evidence type="ECO:0000259" key="2">
    <source>
        <dbReference type="Pfam" id="PF07727"/>
    </source>
</evidence>
<dbReference type="EMBL" id="MJFZ01000777">
    <property type="protein sequence ID" value="RAW25226.1"/>
    <property type="molecule type" value="Genomic_DNA"/>
</dbReference>
<dbReference type="AlphaFoldDB" id="A0A329RNH1"/>
<dbReference type="Proteomes" id="UP000251314">
    <property type="component" value="Unassembled WGS sequence"/>
</dbReference>
<dbReference type="InterPro" id="IPR013103">
    <property type="entry name" value="RVT_2"/>
</dbReference>
<dbReference type="STRING" id="29920.A0A329RNH1"/>
<dbReference type="Pfam" id="PF25597">
    <property type="entry name" value="SH3_retrovirus"/>
    <property type="match status" value="1"/>
</dbReference>
<feature type="compositionally biased region" description="Acidic residues" evidence="1">
    <location>
        <begin position="88"/>
        <end position="99"/>
    </location>
</feature>
<evidence type="ECO:0000259" key="3">
    <source>
        <dbReference type="Pfam" id="PF25597"/>
    </source>
</evidence>
<evidence type="ECO:0000313" key="5">
    <source>
        <dbReference type="Proteomes" id="UP000251314"/>
    </source>
</evidence>
<protein>
    <submittedName>
        <fullName evidence="4">Uncharacterized protein</fullName>
    </submittedName>
</protein>
<feature type="domain" description="Retroviral polymerase SH3-like" evidence="3">
    <location>
        <begin position="8"/>
        <end position="65"/>
    </location>
</feature>
<dbReference type="OrthoDB" id="122357at2759"/>
<dbReference type="VEuPathDB" id="FungiDB:PC110_g18351"/>
<organism evidence="4 5">
    <name type="scientific">Phytophthora cactorum</name>
    <dbReference type="NCBI Taxonomy" id="29920"/>
    <lineage>
        <taxon>Eukaryota</taxon>
        <taxon>Sar</taxon>
        <taxon>Stramenopiles</taxon>
        <taxon>Oomycota</taxon>
        <taxon>Peronosporomycetes</taxon>
        <taxon>Peronosporales</taxon>
        <taxon>Peronosporaceae</taxon>
        <taxon>Phytophthora</taxon>
    </lineage>
</organism>
<feature type="region of interest" description="Disordered" evidence="1">
    <location>
        <begin position="88"/>
        <end position="117"/>
    </location>
</feature>
<gene>
    <name evidence="4" type="ORF">PC110_g18351</name>
</gene>
<feature type="compositionally biased region" description="Basic and acidic residues" evidence="1">
    <location>
        <begin position="100"/>
        <end position="114"/>
    </location>
</feature>